<proteinExistence type="predicted"/>
<keyword evidence="2" id="KW-1185">Reference proteome</keyword>
<gene>
    <name evidence="1" type="ORF">I314_05944</name>
</gene>
<protein>
    <submittedName>
        <fullName evidence="1">Uncharacterized protein</fullName>
    </submittedName>
</protein>
<name>A0ABR5B410_CRYGA</name>
<reference evidence="1 2" key="1">
    <citation type="submission" date="2015-01" db="EMBL/GenBank/DDBJ databases">
        <title>The Genome Sequence of Cryptococcus gattii CA1873.</title>
        <authorList>
            <consortium name="The Broad Institute Genomics Platform"/>
            <person name="Cuomo C."/>
            <person name="Litvintseva A."/>
            <person name="Chen Y."/>
            <person name="Heitman J."/>
            <person name="Sun S."/>
            <person name="Springer D."/>
            <person name="Dromer F."/>
            <person name="Young S."/>
            <person name="Zeng Q."/>
            <person name="Gargeya S."/>
            <person name="Abouelleil A."/>
            <person name="Alvarado L."/>
            <person name="Chapman S.B."/>
            <person name="Gainer-Dewar J."/>
            <person name="Goldberg J."/>
            <person name="Griggs A."/>
            <person name="Gujja S."/>
            <person name="Hansen M."/>
            <person name="Howarth C."/>
            <person name="Imamovic A."/>
            <person name="Larimer J."/>
            <person name="Murphy C."/>
            <person name="Naylor J."/>
            <person name="Pearson M."/>
            <person name="Priest M."/>
            <person name="Roberts A."/>
            <person name="Saif S."/>
            <person name="Shea T."/>
            <person name="Sykes S."/>
            <person name="Wortman J."/>
            <person name="Nusbaum C."/>
            <person name="Birren B."/>
        </authorList>
    </citation>
    <scope>NUCLEOTIDE SEQUENCE [LARGE SCALE GENOMIC DNA]</scope>
    <source>
        <strain evidence="1 2">CA1873</strain>
    </source>
</reference>
<sequence length="44" mass="4722">MFQFDRTARWPRSAVGVEQNHPSSMMNCAALATAGLSAATMPPN</sequence>
<organism evidence="1 2">
    <name type="scientific">Cryptococcus bacillisporus CA1873</name>
    <dbReference type="NCBI Taxonomy" id="1296111"/>
    <lineage>
        <taxon>Eukaryota</taxon>
        <taxon>Fungi</taxon>
        <taxon>Dikarya</taxon>
        <taxon>Basidiomycota</taxon>
        <taxon>Agaricomycotina</taxon>
        <taxon>Tremellomycetes</taxon>
        <taxon>Tremellales</taxon>
        <taxon>Cryptococcaceae</taxon>
        <taxon>Cryptococcus</taxon>
        <taxon>Cryptococcus gattii species complex</taxon>
    </lineage>
</organism>
<evidence type="ECO:0000313" key="1">
    <source>
        <dbReference type="EMBL" id="KIR58318.1"/>
    </source>
</evidence>
<accession>A0ABR5B410</accession>
<evidence type="ECO:0000313" key="2">
    <source>
        <dbReference type="Proteomes" id="UP000053800"/>
    </source>
</evidence>
<dbReference type="EMBL" id="KN848906">
    <property type="protein sequence ID" value="KIR58318.1"/>
    <property type="molecule type" value="Genomic_DNA"/>
</dbReference>
<dbReference type="Proteomes" id="UP000053800">
    <property type="component" value="Unassembled WGS sequence"/>
</dbReference>